<keyword evidence="3" id="KW-1185">Reference proteome</keyword>
<evidence type="ECO:0000313" key="3">
    <source>
        <dbReference type="Proteomes" id="UP000813427"/>
    </source>
</evidence>
<dbReference type="Proteomes" id="UP000813427">
    <property type="component" value="Unassembled WGS sequence"/>
</dbReference>
<sequence length="106" mass="11563">MASKTSPLATDTPSTMTTEKQSSGFLKLMAFLDLVVKLAATGALFGILVLLLQLNGKFDKILDGTETLRIRVSDAAPLQIIPAYTSQFQVQMTNNQNNPVWFKADT</sequence>
<reference evidence="2" key="1">
    <citation type="journal article" date="2021" name="Nat. Commun.">
        <title>Genetic determinants of endophytism in the Arabidopsis root mycobiome.</title>
        <authorList>
            <person name="Mesny F."/>
            <person name="Miyauchi S."/>
            <person name="Thiergart T."/>
            <person name="Pickel B."/>
            <person name="Atanasova L."/>
            <person name="Karlsson M."/>
            <person name="Huettel B."/>
            <person name="Barry K.W."/>
            <person name="Haridas S."/>
            <person name="Chen C."/>
            <person name="Bauer D."/>
            <person name="Andreopoulos W."/>
            <person name="Pangilinan J."/>
            <person name="LaButti K."/>
            <person name="Riley R."/>
            <person name="Lipzen A."/>
            <person name="Clum A."/>
            <person name="Drula E."/>
            <person name="Henrissat B."/>
            <person name="Kohler A."/>
            <person name="Grigoriev I.V."/>
            <person name="Martin F.M."/>
            <person name="Hacquard S."/>
        </authorList>
    </citation>
    <scope>NUCLEOTIDE SEQUENCE</scope>
    <source>
        <strain evidence="2">MPI-SDFR-AT-0068</strain>
    </source>
</reference>
<evidence type="ECO:0000313" key="2">
    <source>
        <dbReference type="EMBL" id="KAH7245811.1"/>
    </source>
</evidence>
<dbReference type="EMBL" id="JAGPXF010000004">
    <property type="protein sequence ID" value="KAH7245811.1"/>
    <property type="molecule type" value="Genomic_DNA"/>
</dbReference>
<dbReference type="OrthoDB" id="5017649at2759"/>
<keyword evidence="1" id="KW-0812">Transmembrane</keyword>
<keyword evidence="1" id="KW-0472">Membrane</keyword>
<dbReference type="AlphaFoldDB" id="A0A8K0WC83"/>
<comment type="caution">
    <text evidence="2">The sequence shown here is derived from an EMBL/GenBank/DDBJ whole genome shotgun (WGS) entry which is preliminary data.</text>
</comment>
<accession>A0A8K0WC83</accession>
<gene>
    <name evidence="2" type="ORF">BKA59DRAFT_511769</name>
</gene>
<proteinExistence type="predicted"/>
<feature type="transmembrane region" description="Helical" evidence="1">
    <location>
        <begin position="28"/>
        <end position="52"/>
    </location>
</feature>
<keyword evidence="1" id="KW-1133">Transmembrane helix</keyword>
<name>A0A8K0WC83_9HYPO</name>
<protein>
    <submittedName>
        <fullName evidence="2">Uncharacterized protein</fullName>
    </submittedName>
</protein>
<organism evidence="2 3">
    <name type="scientific">Fusarium tricinctum</name>
    <dbReference type="NCBI Taxonomy" id="61284"/>
    <lineage>
        <taxon>Eukaryota</taxon>
        <taxon>Fungi</taxon>
        <taxon>Dikarya</taxon>
        <taxon>Ascomycota</taxon>
        <taxon>Pezizomycotina</taxon>
        <taxon>Sordariomycetes</taxon>
        <taxon>Hypocreomycetidae</taxon>
        <taxon>Hypocreales</taxon>
        <taxon>Nectriaceae</taxon>
        <taxon>Fusarium</taxon>
        <taxon>Fusarium tricinctum species complex</taxon>
    </lineage>
</organism>
<evidence type="ECO:0000256" key="1">
    <source>
        <dbReference type="SAM" id="Phobius"/>
    </source>
</evidence>